<name>A0A6G1GWQ0_9PEZI</name>
<feature type="region of interest" description="Disordered" evidence="2">
    <location>
        <begin position="815"/>
        <end position="848"/>
    </location>
</feature>
<comment type="similarity">
    <text evidence="1">Belongs to the sorting nexin family.</text>
</comment>
<dbReference type="PANTHER" id="PTHR22775:SF47">
    <property type="entry name" value="MEIOTICALLY UP-REGULATED GENE 122 PROTEIN"/>
    <property type="match status" value="1"/>
</dbReference>
<feature type="compositionally biased region" description="Polar residues" evidence="2">
    <location>
        <begin position="749"/>
        <end position="768"/>
    </location>
</feature>
<sequence length="1096" mass="120035">MDLEDATRPDAMPQKNHEMAEETPREETQEQPQEKDTVGIISALPTENGASPQATENGFQNIAQALTNHTLQFLSTASNESLGACLVGLGATTYFVLGRVGLVIIGVVGGVALHANWSWDGSERADKRAEEKRQKEAGVDIVQRVLKWRTQAQEGKQEEDDEEPGNFAALLSSEDRADFVGFQPETTSALHELTDAVIRDYVKWWYSPILPKELAFPGACRQTLVKFLLSVSNQISRKRPSDALVDFVTNSTSIVIVFFNELSTAINASPMSAPADAVETYLELKPESSLADVLNVQHQEKKLDMIAEDILKSFLDPKVYSCDPARIFLREVLAKLILDKTVETCSRPEWINDWIVYLLEEGEPELLSAIDAGVEGPSGKALDVVKQRASESTPESRNADHAAVEESNANHRRVVSRAQDAMDEAMREAQRLTQLMIEEDERRRKEQETSPATAQSETKLPHEPVPAQEGMATSSMHSFAPSISGSTLNDDASESTTQGAATPSSSQSDSVGDTDLSASKALSMESTRDEPKTVAQAPLPQFTSFSQLPPELLDGRQEPAILTLHKANINIFDDAMPGEKSNIKAKPTADYLIQIEPASAQFPGWMIARKFADFETLHEVIRRISIISGVLEFNQVHPALPGWKGRTKAALRQELEHYLIDAIKHQPLAESEGMKRFLEKDQGLNKSPGASKGFGWPTPSAFENMGKGMMDVLTTAPKGVAGGGKAIIGGVTGVFGGITPKKMPAASHPNRSSTSIVPSQTTPVPSSHTRAESAIAALPKARQSTDSLKRFSMVDSQPSPVAQMEKQPMWNSSIEEELKPRPSFSSRTSTRGLSSPGSSRPPSDRQSMEFSLAGDQVVQLPPPPSEIDDYEEEMKWQTAKRNLVVEHTNPMTRVSTSGSRMSLDIKPTADTQPAEETSLPVRLPKRDSKVKSPLTEPETQVIIELIFATINELYTLSSAWTIRKTLLTAAKNFLLRSGNPQLESIRQLLQSTVIDANTDDAGIAAHLRKVRENSLPTEEELKLWPAPLSPEEKEKLRVKARKLLVERGMPVQLVSVMGAQASGEALGRVFDCLQMEKVARGFIFGLVLQGIRGVVT</sequence>
<reference evidence="4" key="1">
    <citation type="journal article" date="2020" name="Stud. Mycol.">
        <title>101 Dothideomycetes genomes: a test case for predicting lifestyles and emergence of pathogens.</title>
        <authorList>
            <person name="Haridas S."/>
            <person name="Albert R."/>
            <person name="Binder M."/>
            <person name="Bloem J."/>
            <person name="Labutti K."/>
            <person name="Salamov A."/>
            <person name="Andreopoulos B."/>
            <person name="Baker S."/>
            <person name="Barry K."/>
            <person name="Bills G."/>
            <person name="Bluhm B."/>
            <person name="Cannon C."/>
            <person name="Castanera R."/>
            <person name="Culley D."/>
            <person name="Daum C."/>
            <person name="Ezra D."/>
            <person name="Gonzalez J."/>
            <person name="Henrissat B."/>
            <person name="Kuo A."/>
            <person name="Liang C."/>
            <person name="Lipzen A."/>
            <person name="Lutzoni F."/>
            <person name="Magnuson J."/>
            <person name="Mondo S."/>
            <person name="Nolan M."/>
            <person name="Ohm R."/>
            <person name="Pangilinan J."/>
            <person name="Park H.-J."/>
            <person name="Ramirez L."/>
            <person name="Alfaro M."/>
            <person name="Sun H."/>
            <person name="Tritt A."/>
            <person name="Yoshinaga Y."/>
            <person name="Zwiers L.-H."/>
            <person name="Turgeon B."/>
            <person name="Goodwin S."/>
            <person name="Spatafora J."/>
            <person name="Crous P."/>
            <person name="Grigoriev I."/>
        </authorList>
    </citation>
    <scope>NUCLEOTIDE SEQUENCE</scope>
    <source>
        <strain evidence="4">CBS 113979</strain>
    </source>
</reference>
<feature type="domain" description="PXA" evidence="3">
    <location>
        <begin position="183"/>
        <end position="363"/>
    </location>
</feature>
<evidence type="ECO:0000313" key="4">
    <source>
        <dbReference type="EMBL" id="KAF1985383.1"/>
    </source>
</evidence>
<evidence type="ECO:0000256" key="2">
    <source>
        <dbReference type="SAM" id="MobiDB-lite"/>
    </source>
</evidence>
<feature type="compositionally biased region" description="Basic and acidic residues" evidence="2">
    <location>
        <begin position="15"/>
        <end position="35"/>
    </location>
</feature>
<dbReference type="InterPro" id="IPR003114">
    <property type="entry name" value="Phox_assoc"/>
</dbReference>
<dbReference type="Gene3D" id="3.30.1520.10">
    <property type="entry name" value="Phox-like domain"/>
    <property type="match status" value="1"/>
</dbReference>
<dbReference type="CDD" id="cd06093">
    <property type="entry name" value="PX_domain"/>
    <property type="match status" value="1"/>
</dbReference>
<keyword evidence="5" id="KW-1185">Reference proteome</keyword>
<organism evidence="4 5">
    <name type="scientific">Aulographum hederae CBS 113979</name>
    <dbReference type="NCBI Taxonomy" id="1176131"/>
    <lineage>
        <taxon>Eukaryota</taxon>
        <taxon>Fungi</taxon>
        <taxon>Dikarya</taxon>
        <taxon>Ascomycota</taxon>
        <taxon>Pezizomycotina</taxon>
        <taxon>Dothideomycetes</taxon>
        <taxon>Pleosporomycetidae</taxon>
        <taxon>Aulographales</taxon>
        <taxon>Aulographaceae</taxon>
    </lineage>
</organism>
<dbReference type="OrthoDB" id="41200at2759"/>
<feature type="region of interest" description="Disordered" evidence="2">
    <location>
        <begin position="384"/>
        <end position="413"/>
    </location>
</feature>
<accession>A0A6G1GWQ0</accession>
<dbReference type="Pfam" id="PF00787">
    <property type="entry name" value="PX"/>
    <property type="match status" value="1"/>
</dbReference>
<dbReference type="FunFam" id="3.30.1520.10:FF:000065">
    <property type="entry name" value="PX domain protein (AFU_orthologue AFUA_2G07450)"/>
    <property type="match status" value="1"/>
</dbReference>
<dbReference type="SUPFAM" id="SSF64268">
    <property type="entry name" value="PX domain"/>
    <property type="match status" value="1"/>
</dbReference>
<dbReference type="InterPro" id="IPR036871">
    <property type="entry name" value="PX_dom_sf"/>
</dbReference>
<evidence type="ECO:0000256" key="1">
    <source>
        <dbReference type="ARBA" id="ARBA00010883"/>
    </source>
</evidence>
<feature type="region of interest" description="Disordered" evidence="2">
    <location>
        <begin position="893"/>
        <end position="921"/>
    </location>
</feature>
<feature type="compositionally biased region" description="Polar residues" evidence="2">
    <location>
        <begin position="449"/>
        <end position="458"/>
    </location>
</feature>
<dbReference type="InterPro" id="IPR001683">
    <property type="entry name" value="PX_dom"/>
</dbReference>
<dbReference type="PANTHER" id="PTHR22775">
    <property type="entry name" value="SORTING NEXIN"/>
    <property type="match status" value="1"/>
</dbReference>
<evidence type="ECO:0000313" key="5">
    <source>
        <dbReference type="Proteomes" id="UP000800041"/>
    </source>
</evidence>
<feature type="compositionally biased region" description="Low complexity" evidence="2">
    <location>
        <begin position="821"/>
        <end position="841"/>
    </location>
</feature>
<feature type="region of interest" description="Disordered" evidence="2">
    <location>
        <begin position="743"/>
        <end position="773"/>
    </location>
</feature>
<dbReference type="InterPro" id="IPR013937">
    <property type="entry name" value="Sorting_nexin_C"/>
</dbReference>
<dbReference type="Pfam" id="PF08628">
    <property type="entry name" value="Nexin_C"/>
    <property type="match status" value="1"/>
</dbReference>
<evidence type="ECO:0000259" key="3">
    <source>
        <dbReference type="PROSITE" id="PS51207"/>
    </source>
</evidence>
<dbReference type="Pfam" id="PF02194">
    <property type="entry name" value="PXA"/>
    <property type="match status" value="1"/>
</dbReference>
<gene>
    <name evidence="4" type="ORF">K402DRAFT_394726</name>
</gene>
<feature type="compositionally biased region" description="Polar residues" evidence="2">
    <location>
        <begin position="471"/>
        <end position="511"/>
    </location>
</feature>
<protein>
    <recommendedName>
        <fullName evidence="3">PXA domain-containing protein</fullName>
    </recommendedName>
</protein>
<dbReference type="AlphaFoldDB" id="A0A6G1GWQ0"/>
<feature type="region of interest" description="Disordered" evidence="2">
    <location>
        <begin position="437"/>
        <end position="550"/>
    </location>
</feature>
<dbReference type="PROSITE" id="PS51207">
    <property type="entry name" value="PXA"/>
    <property type="match status" value="1"/>
</dbReference>
<feature type="region of interest" description="Disordered" evidence="2">
    <location>
        <begin position="1"/>
        <end position="35"/>
    </location>
</feature>
<proteinExistence type="inferred from homology"/>
<dbReference type="SMART" id="SM00313">
    <property type="entry name" value="PXA"/>
    <property type="match status" value="1"/>
</dbReference>
<dbReference type="Proteomes" id="UP000800041">
    <property type="component" value="Unassembled WGS sequence"/>
</dbReference>
<dbReference type="GO" id="GO:0035091">
    <property type="term" value="F:phosphatidylinositol binding"/>
    <property type="evidence" value="ECO:0007669"/>
    <property type="project" value="InterPro"/>
</dbReference>
<dbReference type="EMBL" id="ML977162">
    <property type="protein sequence ID" value="KAF1985383.1"/>
    <property type="molecule type" value="Genomic_DNA"/>
</dbReference>